<dbReference type="PhylomeDB" id="B4MH83"/>
<keyword evidence="3" id="KW-0732">Signal</keyword>
<gene>
    <name evidence="4" type="primary">Dvir\GJ19293</name>
    <name evidence="4" type="ORF">Dvir_GJ19293</name>
</gene>
<dbReference type="GO" id="GO:0042302">
    <property type="term" value="F:structural constituent of cuticle"/>
    <property type="evidence" value="ECO:0007669"/>
    <property type="project" value="UniProtKB-UniRule"/>
</dbReference>
<dbReference type="Proteomes" id="UP000008792">
    <property type="component" value="Unassembled WGS sequence"/>
</dbReference>
<sequence>MSGQTRKQPLLLFISFACIAATFGQRLPLPREQLLAPTLPFAESFEILDGNPADAAAAADDADDDDGDSTQRTREQLRQVLGQQLTGAVAPLTATPLAVLSRRQPAVVAPRSGAEAAQRFADSADEEESSEEDSDETENESDTDTDTNSDTDTDTETDTDAAQEPQQEYNPYRDNFNDRNEDGSYVFGYALPNGVRRWERGFYSEQQQHGLVVEGFYVQPRNYGHTVQYELRCYRADAHGYHPLAVEYLRQSPSVRRDELPNVRCLKFNR</sequence>
<dbReference type="OrthoDB" id="7926065at2759"/>
<proteinExistence type="predicted"/>
<evidence type="ECO:0000256" key="1">
    <source>
        <dbReference type="PROSITE-ProRule" id="PRU00497"/>
    </source>
</evidence>
<dbReference type="InterPro" id="IPR000618">
    <property type="entry name" value="Insect_cuticle"/>
</dbReference>
<evidence type="ECO:0000256" key="2">
    <source>
        <dbReference type="SAM" id="MobiDB-lite"/>
    </source>
</evidence>
<dbReference type="InParanoid" id="B4MH83"/>
<dbReference type="HOGENOM" id="CLU_1139053_0_0_1"/>
<feature type="compositionally biased region" description="Acidic residues" evidence="2">
    <location>
        <begin position="123"/>
        <end position="161"/>
    </location>
</feature>
<organism evidence="4 5">
    <name type="scientific">Drosophila virilis</name>
    <name type="common">Fruit fly</name>
    <dbReference type="NCBI Taxonomy" id="7244"/>
    <lineage>
        <taxon>Eukaryota</taxon>
        <taxon>Metazoa</taxon>
        <taxon>Ecdysozoa</taxon>
        <taxon>Arthropoda</taxon>
        <taxon>Hexapoda</taxon>
        <taxon>Insecta</taxon>
        <taxon>Pterygota</taxon>
        <taxon>Neoptera</taxon>
        <taxon>Endopterygota</taxon>
        <taxon>Diptera</taxon>
        <taxon>Brachycera</taxon>
        <taxon>Muscomorpha</taxon>
        <taxon>Ephydroidea</taxon>
        <taxon>Drosophilidae</taxon>
        <taxon>Drosophila</taxon>
    </lineage>
</organism>
<evidence type="ECO:0000256" key="3">
    <source>
        <dbReference type="SAM" id="SignalP"/>
    </source>
</evidence>
<keyword evidence="5" id="KW-1185">Reference proteome</keyword>
<dbReference type="EMBL" id="CH941796">
    <property type="protein sequence ID" value="EDW71537.1"/>
    <property type="molecule type" value="Genomic_DNA"/>
</dbReference>
<evidence type="ECO:0000313" key="4">
    <source>
        <dbReference type="EMBL" id="EDW71537.1"/>
    </source>
</evidence>
<dbReference type="PROSITE" id="PS51257">
    <property type="entry name" value="PROKAR_LIPOPROTEIN"/>
    <property type="match status" value="1"/>
</dbReference>
<accession>B4MH83</accession>
<reference evidence="4 5" key="1">
    <citation type="journal article" date="2007" name="Nature">
        <title>Evolution of genes and genomes on the Drosophila phylogeny.</title>
        <authorList>
            <consortium name="Drosophila 12 Genomes Consortium"/>
            <person name="Clark A.G."/>
            <person name="Eisen M.B."/>
            <person name="Smith D.R."/>
            <person name="Bergman C.M."/>
            <person name="Oliver B."/>
            <person name="Markow T.A."/>
            <person name="Kaufman T.C."/>
            <person name="Kellis M."/>
            <person name="Gelbart W."/>
            <person name="Iyer V.N."/>
            <person name="Pollard D.A."/>
            <person name="Sackton T.B."/>
            <person name="Larracuente A.M."/>
            <person name="Singh N.D."/>
            <person name="Abad J.P."/>
            <person name="Abt D.N."/>
            <person name="Adryan B."/>
            <person name="Aguade M."/>
            <person name="Akashi H."/>
            <person name="Anderson W.W."/>
            <person name="Aquadro C.F."/>
            <person name="Ardell D.H."/>
            <person name="Arguello R."/>
            <person name="Artieri C.G."/>
            <person name="Barbash D.A."/>
            <person name="Barker D."/>
            <person name="Barsanti P."/>
            <person name="Batterham P."/>
            <person name="Batzoglou S."/>
            <person name="Begun D."/>
            <person name="Bhutkar A."/>
            <person name="Blanco E."/>
            <person name="Bosak S.A."/>
            <person name="Bradley R.K."/>
            <person name="Brand A.D."/>
            <person name="Brent M.R."/>
            <person name="Brooks A.N."/>
            <person name="Brown R.H."/>
            <person name="Butlin R.K."/>
            <person name="Caggese C."/>
            <person name="Calvi B.R."/>
            <person name="Bernardo de Carvalho A."/>
            <person name="Caspi A."/>
            <person name="Castrezana S."/>
            <person name="Celniker S.E."/>
            <person name="Chang J.L."/>
            <person name="Chapple C."/>
            <person name="Chatterji S."/>
            <person name="Chinwalla A."/>
            <person name="Civetta A."/>
            <person name="Clifton S.W."/>
            <person name="Comeron J.M."/>
            <person name="Costello J.C."/>
            <person name="Coyne J.A."/>
            <person name="Daub J."/>
            <person name="David R.G."/>
            <person name="Delcher A.L."/>
            <person name="Delehaunty K."/>
            <person name="Do C.B."/>
            <person name="Ebling H."/>
            <person name="Edwards K."/>
            <person name="Eickbush T."/>
            <person name="Evans J.D."/>
            <person name="Filipski A."/>
            <person name="Findeiss S."/>
            <person name="Freyhult E."/>
            <person name="Fulton L."/>
            <person name="Fulton R."/>
            <person name="Garcia A.C."/>
            <person name="Gardiner A."/>
            <person name="Garfield D.A."/>
            <person name="Garvin B.E."/>
            <person name="Gibson G."/>
            <person name="Gilbert D."/>
            <person name="Gnerre S."/>
            <person name="Godfrey J."/>
            <person name="Good R."/>
            <person name="Gotea V."/>
            <person name="Gravely B."/>
            <person name="Greenberg A.J."/>
            <person name="Griffiths-Jones S."/>
            <person name="Gross S."/>
            <person name="Guigo R."/>
            <person name="Gustafson E.A."/>
            <person name="Haerty W."/>
            <person name="Hahn M.W."/>
            <person name="Halligan D.L."/>
            <person name="Halpern A.L."/>
            <person name="Halter G.M."/>
            <person name="Han M.V."/>
            <person name="Heger A."/>
            <person name="Hillier L."/>
            <person name="Hinrichs A.S."/>
            <person name="Holmes I."/>
            <person name="Hoskins R.A."/>
            <person name="Hubisz M.J."/>
            <person name="Hultmark D."/>
            <person name="Huntley M.A."/>
            <person name="Jaffe D.B."/>
            <person name="Jagadeeshan S."/>
            <person name="Jeck W.R."/>
            <person name="Johnson J."/>
            <person name="Jones C.D."/>
            <person name="Jordan W.C."/>
            <person name="Karpen G.H."/>
            <person name="Kataoka E."/>
            <person name="Keightley P.D."/>
            <person name="Kheradpour P."/>
            <person name="Kirkness E.F."/>
            <person name="Koerich L.B."/>
            <person name="Kristiansen K."/>
            <person name="Kudrna D."/>
            <person name="Kulathinal R.J."/>
            <person name="Kumar S."/>
            <person name="Kwok R."/>
            <person name="Lander E."/>
            <person name="Langley C.H."/>
            <person name="Lapoint R."/>
            <person name="Lazzaro B.P."/>
            <person name="Lee S.J."/>
            <person name="Levesque L."/>
            <person name="Li R."/>
            <person name="Lin C.F."/>
            <person name="Lin M.F."/>
            <person name="Lindblad-Toh K."/>
            <person name="Llopart A."/>
            <person name="Long M."/>
            <person name="Low L."/>
            <person name="Lozovsky E."/>
            <person name="Lu J."/>
            <person name="Luo M."/>
            <person name="Machado C.A."/>
            <person name="Makalowski W."/>
            <person name="Marzo M."/>
            <person name="Matsuda M."/>
            <person name="Matzkin L."/>
            <person name="McAllister B."/>
            <person name="McBride C.S."/>
            <person name="McKernan B."/>
            <person name="McKernan K."/>
            <person name="Mendez-Lago M."/>
            <person name="Minx P."/>
            <person name="Mollenhauer M.U."/>
            <person name="Montooth K."/>
            <person name="Mount S.M."/>
            <person name="Mu X."/>
            <person name="Myers E."/>
            <person name="Negre B."/>
            <person name="Newfeld S."/>
            <person name="Nielsen R."/>
            <person name="Noor M.A."/>
            <person name="O'Grady P."/>
            <person name="Pachter L."/>
            <person name="Papaceit M."/>
            <person name="Parisi M.J."/>
            <person name="Parisi M."/>
            <person name="Parts L."/>
            <person name="Pedersen J.S."/>
            <person name="Pesole G."/>
            <person name="Phillippy A.M."/>
            <person name="Ponting C.P."/>
            <person name="Pop M."/>
            <person name="Porcelli D."/>
            <person name="Powell J.R."/>
            <person name="Prohaska S."/>
            <person name="Pruitt K."/>
            <person name="Puig M."/>
            <person name="Quesneville H."/>
            <person name="Ram K.R."/>
            <person name="Rand D."/>
            <person name="Rasmussen M.D."/>
            <person name="Reed L.K."/>
            <person name="Reenan R."/>
            <person name="Reily A."/>
            <person name="Remington K.A."/>
            <person name="Rieger T.T."/>
            <person name="Ritchie M.G."/>
            <person name="Robin C."/>
            <person name="Rogers Y.H."/>
            <person name="Rohde C."/>
            <person name="Rozas J."/>
            <person name="Rubenfield M.J."/>
            <person name="Ruiz A."/>
            <person name="Russo S."/>
            <person name="Salzberg S.L."/>
            <person name="Sanchez-Gracia A."/>
            <person name="Saranga D.J."/>
            <person name="Sato H."/>
            <person name="Schaeffer S.W."/>
            <person name="Schatz M.C."/>
            <person name="Schlenke T."/>
            <person name="Schwartz R."/>
            <person name="Segarra C."/>
            <person name="Singh R.S."/>
            <person name="Sirot L."/>
            <person name="Sirota M."/>
            <person name="Sisneros N.B."/>
            <person name="Smith C.D."/>
            <person name="Smith T.F."/>
            <person name="Spieth J."/>
            <person name="Stage D.E."/>
            <person name="Stark A."/>
            <person name="Stephan W."/>
            <person name="Strausberg R.L."/>
            <person name="Strempel S."/>
            <person name="Sturgill D."/>
            <person name="Sutton G."/>
            <person name="Sutton G.G."/>
            <person name="Tao W."/>
            <person name="Teichmann S."/>
            <person name="Tobari Y.N."/>
            <person name="Tomimura Y."/>
            <person name="Tsolas J.M."/>
            <person name="Valente V.L."/>
            <person name="Venter E."/>
            <person name="Venter J.C."/>
            <person name="Vicario S."/>
            <person name="Vieira F.G."/>
            <person name="Vilella A.J."/>
            <person name="Villasante A."/>
            <person name="Walenz B."/>
            <person name="Wang J."/>
            <person name="Wasserman M."/>
            <person name="Watts T."/>
            <person name="Wilson D."/>
            <person name="Wilson R.K."/>
            <person name="Wing R.A."/>
            <person name="Wolfner M.F."/>
            <person name="Wong A."/>
            <person name="Wong G.K."/>
            <person name="Wu C.I."/>
            <person name="Wu G."/>
            <person name="Yamamoto D."/>
            <person name="Yang H.P."/>
            <person name="Yang S.P."/>
            <person name="Yorke J.A."/>
            <person name="Yoshida K."/>
            <person name="Zdobnov E."/>
            <person name="Zhang P."/>
            <person name="Zhang Y."/>
            <person name="Zimin A.V."/>
            <person name="Baldwin J."/>
            <person name="Abdouelleil A."/>
            <person name="Abdulkadir J."/>
            <person name="Abebe A."/>
            <person name="Abera B."/>
            <person name="Abreu J."/>
            <person name="Acer S.C."/>
            <person name="Aftuck L."/>
            <person name="Alexander A."/>
            <person name="An P."/>
            <person name="Anderson E."/>
            <person name="Anderson S."/>
            <person name="Arachi H."/>
            <person name="Azer M."/>
            <person name="Bachantsang P."/>
            <person name="Barry A."/>
            <person name="Bayul T."/>
            <person name="Berlin A."/>
            <person name="Bessette D."/>
            <person name="Bloom T."/>
            <person name="Blye J."/>
            <person name="Boguslavskiy L."/>
            <person name="Bonnet C."/>
            <person name="Boukhgalter B."/>
            <person name="Bourzgui I."/>
            <person name="Brown A."/>
            <person name="Cahill P."/>
            <person name="Channer S."/>
            <person name="Cheshatsang Y."/>
            <person name="Chuda L."/>
            <person name="Citroen M."/>
            <person name="Collymore A."/>
            <person name="Cooke P."/>
            <person name="Costello M."/>
            <person name="D'Aco K."/>
            <person name="Daza R."/>
            <person name="De Haan G."/>
            <person name="DeGray S."/>
            <person name="DeMaso C."/>
            <person name="Dhargay N."/>
            <person name="Dooley K."/>
            <person name="Dooley E."/>
            <person name="Doricent M."/>
            <person name="Dorje P."/>
            <person name="Dorjee K."/>
            <person name="Dupes A."/>
            <person name="Elong R."/>
            <person name="Falk J."/>
            <person name="Farina A."/>
            <person name="Faro S."/>
            <person name="Ferguson D."/>
            <person name="Fisher S."/>
            <person name="Foley C.D."/>
            <person name="Franke A."/>
            <person name="Friedrich D."/>
            <person name="Gadbois L."/>
            <person name="Gearin G."/>
            <person name="Gearin C.R."/>
            <person name="Giannoukos G."/>
            <person name="Goode T."/>
            <person name="Graham J."/>
            <person name="Grandbois E."/>
            <person name="Grewal S."/>
            <person name="Gyaltsen K."/>
            <person name="Hafez N."/>
            <person name="Hagos B."/>
            <person name="Hall J."/>
            <person name="Henson C."/>
            <person name="Hollinger A."/>
            <person name="Honan T."/>
            <person name="Huard M.D."/>
            <person name="Hughes L."/>
            <person name="Hurhula B."/>
            <person name="Husby M.E."/>
            <person name="Kamat A."/>
            <person name="Kanga B."/>
            <person name="Kashin S."/>
            <person name="Khazanovich D."/>
            <person name="Kisner P."/>
            <person name="Lance K."/>
            <person name="Lara M."/>
            <person name="Lee W."/>
            <person name="Lennon N."/>
            <person name="Letendre F."/>
            <person name="LeVine R."/>
            <person name="Lipovsky A."/>
            <person name="Liu X."/>
            <person name="Liu J."/>
            <person name="Liu S."/>
            <person name="Lokyitsang T."/>
            <person name="Lokyitsang Y."/>
            <person name="Lubonja R."/>
            <person name="Lui A."/>
            <person name="MacDonald P."/>
            <person name="Magnisalis V."/>
            <person name="Maru K."/>
            <person name="Matthews C."/>
            <person name="McCusker W."/>
            <person name="McDonough S."/>
            <person name="Mehta T."/>
            <person name="Meldrim J."/>
            <person name="Meneus L."/>
            <person name="Mihai O."/>
            <person name="Mihalev A."/>
            <person name="Mihova T."/>
            <person name="Mittelman R."/>
            <person name="Mlenga V."/>
            <person name="Montmayeur A."/>
            <person name="Mulrain L."/>
            <person name="Navidi A."/>
            <person name="Naylor J."/>
            <person name="Negash T."/>
            <person name="Nguyen T."/>
            <person name="Nguyen N."/>
            <person name="Nicol R."/>
            <person name="Norbu C."/>
            <person name="Norbu N."/>
            <person name="Novod N."/>
            <person name="O'Neill B."/>
            <person name="Osman S."/>
            <person name="Markiewicz E."/>
            <person name="Oyono O.L."/>
            <person name="Patti C."/>
            <person name="Phunkhang P."/>
            <person name="Pierre F."/>
            <person name="Priest M."/>
            <person name="Raghuraman S."/>
            <person name="Rege F."/>
            <person name="Reyes R."/>
            <person name="Rise C."/>
            <person name="Rogov P."/>
            <person name="Ross K."/>
            <person name="Ryan E."/>
            <person name="Settipalli S."/>
            <person name="Shea T."/>
            <person name="Sherpa N."/>
            <person name="Shi L."/>
            <person name="Shih D."/>
            <person name="Sparrow T."/>
            <person name="Spaulding J."/>
            <person name="Stalker J."/>
            <person name="Stange-Thomann N."/>
            <person name="Stavropoulos S."/>
            <person name="Stone C."/>
            <person name="Strader C."/>
            <person name="Tesfaye S."/>
            <person name="Thomson T."/>
            <person name="Thoulutsang Y."/>
            <person name="Thoulutsang D."/>
            <person name="Topham K."/>
            <person name="Topping I."/>
            <person name="Tsamla T."/>
            <person name="Vassiliev H."/>
            <person name="Vo A."/>
            <person name="Wangchuk T."/>
            <person name="Wangdi T."/>
            <person name="Weiand M."/>
            <person name="Wilkinson J."/>
            <person name="Wilson A."/>
            <person name="Yadav S."/>
            <person name="Young G."/>
            <person name="Yu Q."/>
            <person name="Zembek L."/>
            <person name="Zhong D."/>
            <person name="Zimmer A."/>
            <person name="Zwirko Z."/>
            <person name="Jaffe D.B."/>
            <person name="Alvarez P."/>
            <person name="Brockman W."/>
            <person name="Butler J."/>
            <person name="Chin C."/>
            <person name="Gnerre S."/>
            <person name="Grabherr M."/>
            <person name="Kleber M."/>
            <person name="Mauceli E."/>
            <person name="MacCallum I."/>
        </authorList>
    </citation>
    <scope>NUCLEOTIDE SEQUENCE [LARGE SCALE GENOMIC DNA]</scope>
    <source>
        <strain evidence="5">Tucson 15010-1051.87</strain>
    </source>
</reference>
<evidence type="ECO:0000313" key="5">
    <source>
        <dbReference type="Proteomes" id="UP000008792"/>
    </source>
</evidence>
<dbReference type="AlphaFoldDB" id="B4MH83"/>
<dbReference type="OMA" id="WRDNFYD"/>
<dbReference type="FunCoup" id="B4MH83">
    <property type="interactions" value="18"/>
</dbReference>
<dbReference type="eggNOG" id="ENOG502TBEW">
    <property type="taxonomic scope" value="Eukaryota"/>
</dbReference>
<protein>
    <submittedName>
        <fullName evidence="4">Uncharacterized protein</fullName>
    </submittedName>
</protein>
<feature type="chain" id="PRO_5002814497" evidence="3">
    <location>
        <begin position="25"/>
        <end position="270"/>
    </location>
</feature>
<feature type="region of interest" description="Disordered" evidence="2">
    <location>
        <begin position="107"/>
        <end position="179"/>
    </location>
</feature>
<dbReference type="Pfam" id="PF00379">
    <property type="entry name" value="Chitin_bind_4"/>
    <property type="match status" value="1"/>
</dbReference>
<keyword evidence="1" id="KW-0193">Cuticle</keyword>
<name>B4MH83_DROVI</name>
<feature type="signal peptide" evidence="3">
    <location>
        <begin position="1"/>
        <end position="24"/>
    </location>
</feature>
<dbReference type="KEGG" id="dvi:6637071"/>
<dbReference type="PROSITE" id="PS51155">
    <property type="entry name" value="CHIT_BIND_RR_2"/>
    <property type="match status" value="1"/>
</dbReference>